<dbReference type="NCBIfam" id="NF000996">
    <property type="entry name" value="PRK00105.1"/>
    <property type="match status" value="1"/>
</dbReference>
<comment type="caution">
    <text evidence="11">The sequence shown here is derived from an EMBL/GenBank/DDBJ whole genome shotgun (WGS) entry which is preliminary data.</text>
</comment>
<comment type="function">
    <text evidence="10">Catalyzes the synthesis of alpha-ribazole-5'-phosphate from nicotinate mononucleotide (NAMN) and 5,6-dimethylbenzimidazole (DMB).</text>
</comment>
<keyword evidence="7 10" id="KW-0808">Transferase</keyword>
<dbReference type="PANTHER" id="PTHR43463">
    <property type="entry name" value="NICOTINATE-NUCLEOTIDE--DIMETHYLBENZIMIDAZOLE PHOSPHORIBOSYLTRANSFERASE"/>
    <property type="match status" value="1"/>
</dbReference>
<evidence type="ECO:0000256" key="4">
    <source>
        <dbReference type="ARBA" id="ARBA00015486"/>
    </source>
</evidence>
<protein>
    <recommendedName>
        <fullName evidence="4 10">Nicotinate-nucleotide--dimethylbenzimidazole phosphoribosyltransferase</fullName>
        <shortName evidence="10">NN:DBI PRT</shortName>
        <ecNumber evidence="3 10">2.4.2.21</ecNumber>
    </recommendedName>
    <alternativeName>
        <fullName evidence="8 10">N(1)-alpha-phosphoribosyltransferase</fullName>
    </alternativeName>
</protein>
<keyword evidence="6 10" id="KW-0328">Glycosyltransferase</keyword>
<dbReference type="InterPro" id="IPR017846">
    <property type="entry name" value="Nict_dMeBzImd_PRibTrfase_bact"/>
</dbReference>
<evidence type="ECO:0000256" key="8">
    <source>
        <dbReference type="ARBA" id="ARBA00030686"/>
    </source>
</evidence>
<evidence type="ECO:0000256" key="1">
    <source>
        <dbReference type="ARBA" id="ARBA00005049"/>
    </source>
</evidence>
<organism evidence="11 12">
    <name type="scientific">Marinobacter albus</name>
    <dbReference type="NCBI Taxonomy" id="3030833"/>
    <lineage>
        <taxon>Bacteria</taxon>
        <taxon>Pseudomonadati</taxon>
        <taxon>Pseudomonadota</taxon>
        <taxon>Gammaproteobacteria</taxon>
        <taxon>Pseudomonadales</taxon>
        <taxon>Marinobacteraceae</taxon>
        <taxon>Marinobacter</taxon>
    </lineage>
</organism>
<evidence type="ECO:0000256" key="10">
    <source>
        <dbReference type="HAMAP-Rule" id="MF_00230"/>
    </source>
</evidence>
<keyword evidence="12" id="KW-1185">Reference proteome</keyword>
<comment type="catalytic activity">
    <reaction evidence="9 10">
        <text>5,6-dimethylbenzimidazole + nicotinate beta-D-ribonucleotide = alpha-ribazole 5'-phosphate + nicotinate + H(+)</text>
        <dbReference type="Rhea" id="RHEA:11196"/>
        <dbReference type="ChEBI" id="CHEBI:15378"/>
        <dbReference type="ChEBI" id="CHEBI:15890"/>
        <dbReference type="ChEBI" id="CHEBI:32544"/>
        <dbReference type="ChEBI" id="CHEBI:57502"/>
        <dbReference type="ChEBI" id="CHEBI:57918"/>
        <dbReference type="EC" id="2.4.2.21"/>
    </reaction>
</comment>
<keyword evidence="5 10" id="KW-0169">Cobalamin biosynthesis</keyword>
<proteinExistence type="inferred from homology"/>
<gene>
    <name evidence="10 11" type="primary">cobT</name>
    <name evidence="11" type="ORF">QQF73_13245</name>
</gene>
<dbReference type="Pfam" id="PF02277">
    <property type="entry name" value="DBI_PRT"/>
    <property type="match status" value="1"/>
</dbReference>
<dbReference type="EMBL" id="JASSQD010000002">
    <property type="protein sequence ID" value="MDK9558593.1"/>
    <property type="molecule type" value="Genomic_DNA"/>
</dbReference>
<name>A0ABT7HE17_9GAMM</name>
<evidence type="ECO:0000256" key="7">
    <source>
        <dbReference type="ARBA" id="ARBA00022679"/>
    </source>
</evidence>
<dbReference type="NCBIfam" id="TIGR03160">
    <property type="entry name" value="cobT_DBIPRT"/>
    <property type="match status" value="1"/>
</dbReference>
<dbReference type="PANTHER" id="PTHR43463:SF1">
    <property type="entry name" value="NICOTINATE-NUCLEOTIDE--DIMETHYLBENZIMIDAZOLE PHOSPHORIBOSYLTRANSFERASE"/>
    <property type="match status" value="1"/>
</dbReference>
<evidence type="ECO:0000256" key="9">
    <source>
        <dbReference type="ARBA" id="ARBA00047340"/>
    </source>
</evidence>
<dbReference type="InterPro" id="IPR023195">
    <property type="entry name" value="Nict_dMeBzImd_PRibTrfase_N"/>
</dbReference>
<dbReference type="InterPro" id="IPR003200">
    <property type="entry name" value="Nict_dMeBzImd_PRibTrfase"/>
</dbReference>
<accession>A0ABT7HE17</accession>
<dbReference type="GO" id="GO:0008939">
    <property type="term" value="F:nicotinate-nucleotide-dimethylbenzimidazole phosphoribosyltransferase activity"/>
    <property type="evidence" value="ECO:0007669"/>
    <property type="project" value="UniProtKB-EC"/>
</dbReference>
<evidence type="ECO:0000313" key="12">
    <source>
        <dbReference type="Proteomes" id="UP001223547"/>
    </source>
</evidence>
<dbReference type="Proteomes" id="UP001223547">
    <property type="component" value="Unassembled WGS sequence"/>
</dbReference>
<dbReference type="Gene3D" id="3.40.50.10210">
    <property type="match status" value="1"/>
</dbReference>
<dbReference type="SUPFAM" id="SSF52733">
    <property type="entry name" value="Nicotinate mononucleotide:5,6-dimethylbenzimidazole phosphoribosyltransferase (CobT)"/>
    <property type="match status" value="1"/>
</dbReference>
<comment type="pathway">
    <text evidence="1 10">Nucleoside biosynthesis; alpha-ribazole biosynthesis; alpha-ribazole from 5,6-dimethylbenzimidazole: step 1/2.</text>
</comment>
<feature type="active site" description="Proton acceptor" evidence="10">
    <location>
        <position position="318"/>
    </location>
</feature>
<evidence type="ECO:0000256" key="3">
    <source>
        <dbReference type="ARBA" id="ARBA00011991"/>
    </source>
</evidence>
<evidence type="ECO:0000313" key="11">
    <source>
        <dbReference type="EMBL" id="MDK9558593.1"/>
    </source>
</evidence>
<evidence type="ECO:0000256" key="6">
    <source>
        <dbReference type="ARBA" id="ARBA00022676"/>
    </source>
</evidence>
<dbReference type="EC" id="2.4.2.21" evidence="3 10"/>
<dbReference type="CDD" id="cd02439">
    <property type="entry name" value="DMB-PRT_CobT"/>
    <property type="match status" value="1"/>
</dbReference>
<comment type="similarity">
    <text evidence="2 10">Belongs to the CobT family.</text>
</comment>
<dbReference type="HAMAP" id="MF_00230">
    <property type="entry name" value="CobT"/>
    <property type="match status" value="1"/>
</dbReference>
<reference evidence="11 12" key="1">
    <citation type="submission" date="2023-05" db="EMBL/GenBank/DDBJ databases">
        <title>Marinobacter albus sp. nov., a marine bacterium isolated from sand in a coastal intertidal zone of huludao.</title>
        <authorList>
            <person name="Deng T."/>
        </authorList>
    </citation>
    <scope>NUCLEOTIDE SEQUENCE [LARGE SCALE GENOMIC DNA]</scope>
    <source>
        <strain evidence="11 12">M216</strain>
    </source>
</reference>
<evidence type="ECO:0000256" key="5">
    <source>
        <dbReference type="ARBA" id="ARBA00022573"/>
    </source>
</evidence>
<dbReference type="Gene3D" id="1.10.1610.10">
    <property type="match status" value="1"/>
</dbReference>
<dbReference type="InterPro" id="IPR036087">
    <property type="entry name" value="Nict_dMeBzImd_PRibTrfase_sf"/>
</dbReference>
<dbReference type="RefSeq" id="WP_219867715.1">
    <property type="nucleotide sequence ID" value="NZ_JASSQD010000002.1"/>
</dbReference>
<evidence type="ECO:0000256" key="2">
    <source>
        <dbReference type="ARBA" id="ARBA00007110"/>
    </source>
</evidence>
<sequence length="351" mass="35649">MTLPDCWTRPLPRTDEHCREQARQRQSVLTKPPGSLGTLEQIAITLSGQQATATPAVDRVHIAVFAGDHGVCAEGISAFPQAVTAQMIANFAHGGAAISVMARHLGASLEVVNLGTVGEVPDGLSGVVDATIRPQTGNLAQEPAMTESEVGAALTAGDHAAQRAAEAGAQLFIAGDMGIGNTTAATALACCLLGQNPDALSGPGTGLDARGVCHKAEVIKRALGRHGEDQSPMGALASLGGLEIAAIAGAILGAAGRRIPVLIDGYIVSVAALVAVRQQPELGQWLYFGHQSAEPGHRRVLDALASSPLLSLGMRLGEGSGAAVAVPLLRSACALHNGMASFADAGVSDRS</sequence>